<dbReference type="InterPro" id="IPR018483">
    <property type="entry name" value="Carb_kinase_FGGY_CS"/>
</dbReference>
<dbReference type="Pfam" id="PF02782">
    <property type="entry name" value="FGGY_C"/>
    <property type="match status" value="1"/>
</dbReference>
<evidence type="ECO:0000256" key="4">
    <source>
        <dbReference type="RuleBase" id="RU003733"/>
    </source>
</evidence>
<evidence type="ECO:0000256" key="2">
    <source>
        <dbReference type="ARBA" id="ARBA00022679"/>
    </source>
</evidence>
<dbReference type="PROSITE" id="PS00445">
    <property type="entry name" value="FGGY_KINASES_2"/>
    <property type="match status" value="1"/>
</dbReference>
<protein>
    <submittedName>
        <fullName evidence="7">FGGY-family carbohydrate kinase</fullName>
    </submittedName>
</protein>
<keyword evidence="3 4" id="KW-0418">Kinase</keyword>
<evidence type="ECO:0000259" key="6">
    <source>
        <dbReference type="Pfam" id="PF02782"/>
    </source>
</evidence>
<evidence type="ECO:0000313" key="7">
    <source>
        <dbReference type="EMBL" id="GAA3795396.1"/>
    </source>
</evidence>
<gene>
    <name evidence="7" type="ORF">GCM10022226_13440</name>
</gene>
<dbReference type="PANTHER" id="PTHR43095:SF3">
    <property type="entry name" value="L-XYLULOSE_3-KETO-L-GULONATE KINASE"/>
    <property type="match status" value="1"/>
</dbReference>
<dbReference type="GO" id="GO:0016301">
    <property type="term" value="F:kinase activity"/>
    <property type="evidence" value="ECO:0007669"/>
    <property type="project" value="UniProtKB-KW"/>
</dbReference>
<evidence type="ECO:0000256" key="1">
    <source>
        <dbReference type="ARBA" id="ARBA00009156"/>
    </source>
</evidence>
<dbReference type="SUPFAM" id="SSF53067">
    <property type="entry name" value="Actin-like ATPase domain"/>
    <property type="match status" value="2"/>
</dbReference>
<feature type="domain" description="Carbohydrate kinase FGGY C-terminal" evidence="6">
    <location>
        <begin position="255"/>
        <end position="435"/>
    </location>
</feature>
<comment type="similarity">
    <text evidence="1 4">Belongs to the FGGY kinase family.</text>
</comment>
<name>A0ABP7HJN5_9ACTN</name>
<dbReference type="InterPro" id="IPR018484">
    <property type="entry name" value="FGGY_N"/>
</dbReference>
<dbReference type="InterPro" id="IPR000577">
    <property type="entry name" value="Carb_kinase_FGGY"/>
</dbReference>
<dbReference type="InterPro" id="IPR043129">
    <property type="entry name" value="ATPase_NBD"/>
</dbReference>
<dbReference type="Gene3D" id="3.30.420.40">
    <property type="match status" value="2"/>
</dbReference>
<proteinExistence type="inferred from homology"/>
<dbReference type="PANTHER" id="PTHR43095">
    <property type="entry name" value="SUGAR KINASE"/>
    <property type="match status" value="1"/>
</dbReference>
<reference evidence="8" key="1">
    <citation type="journal article" date="2019" name="Int. J. Syst. Evol. Microbiol.">
        <title>The Global Catalogue of Microorganisms (GCM) 10K type strain sequencing project: providing services to taxonomists for standard genome sequencing and annotation.</title>
        <authorList>
            <consortium name="The Broad Institute Genomics Platform"/>
            <consortium name="The Broad Institute Genome Sequencing Center for Infectious Disease"/>
            <person name="Wu L."/>
            <person name="Ma J."/>
        </authorList>
    </citation>
    <scope>NUCLEOTIDE SEQUENCE [LARGE SCALE GENOMIC DNA]</scope>
    <source>
        <strain evidence="8">JCM 16908</strain>
    </source>
</reference>
<keyword evidence="8" id="KW-1185">Reference proteome</keyword>
<dbReference type="Proteomes" id="UP001500888">
    <property type="component" value="Unassembled WGS sequence"/>
</dbReference>
<dbReference type="InterPro" id="IPR050406">
    <property type="entry name" value="FGGY_Carb_Kinase"/>
</dbReference>
<accession>A0ABP7HJN5</accession>
<dbReference type="RefSeq" id="WP_344935583.1">
    <property type="nucleotide sequence ID" value="NZ_BAAAZR010000002.1"/>
</dbReference>
<evidence type="ECO:0000256" key="3">
    <source>
        <dbReference type="ARBA" id="ARBA00022777"/>
    </source>
</evidence>
<sequence>MAVICVDAGTTVIKAVGYDEGGAEVAVARHETSVSRPAPGRAEQDMEAVWDAVVHTVRDIVSRIEGAVDFLAITAQGDGVWLVDRSGEPTGPAILWNDGRATAAVDAWTRSGVAERAFRLNGSSSASGLPHAILAWLKEHDPERLDRSATSLSCGGWIFSRMTGVIATDESDASAPFMDLRARAYSPELMTMFGLEWASRLLPELRDDSRRVAELTTKAAELFGLPAGTPVVMAPYDITSTAIGAGAVQTGQACTILGTTLCTETIIDEPDLDGHAVGITIAVPGGYLRAFPTFAGVEVLHWACRLLGLPHPAALGELAASGPPGAAGLAFLPYFSPAGERAPFLDPLARGTFLGMSFDHGREHVARAVFEGLTLVIQDCLAASGPAPRDLRVCGGGSASALWLQMIADVTGLPVSRPSDAEVGARGAFLMGLVATGAASGIEAAATRFVRLRDAVQPEPGPYATIYQDFLALRATSAQSWPLLAQMRSRT</sequence>
<dbReference type="InterPro" id="IPR018485">
    <property type="entry name" value="FGGY_C"/>
</dbReference>
<evidence type="ECO:0000259" key="5">
    <source>
        <dbReference type="Pfam" id="PF00370"/>
    </source>
</evidence>
<dbReference type="PIRSF" id="PIRSF000538">
    <property type="entry name" value="GlpK"/>
    <property type="match status" value="1"/>
</dbReference>
<keyword evidence="2 4" id="KW-0808">Transferase</keyword>
<feature type="domain" description="Carbohydrate kinase FGGY N-terminal" evidence="5">
    <location>
        <begin position="3"/>
        <end position="244"/>
    </location>
</feature>
<dbReference type="Pfam" id="PF00370">
    <property type="entry name" value="FGGY_N"/>
    <property type="match status" value="1"/>
</dbReference>
<comment type="caution">
    <text evidence="7">The sequence shown here is derived from an EMBL/GenBank/DDBJ whole genome shotgun (WGS) entry which is preliminary data.</text>
</comment>
<dbReference type="EMBL" id="BAAAZR010000002">
    <property type="protein sequence ID" value="GAA3795396.1"/>
    <property type="molecule type" value="Genomic_DNA"/>
</dbReference>
<evidence type="ECO:0000313" key="8">
    <source>
        <dbReference type="Proteomes" id="UP001500888"/>
    </source>
</evidence>
<organism evidence="7 8">
    <name type="scientific">Sphaerisporangium flaviroseum</name>
    <dbReference type="NCBI Taxonomy" id="509199"/>
    <lineage>
        <taxon>Bacteria</taxon>
        <taxon>Bacillati</taxon>
        <taxon>Actinomycetota</taxon>
        <taxon>Actinomycetes</taxon>
        <taxon>Streptosporangiales</taxon>
        <taxon>Streptosporangiaceae</taxon>
        <taxon>Sphaerisporangium</taxon>
    </lineage>
</organism>